<reference evidence="1 2" key="1">
    <citation type="submission" date="2020-12" db="EMBL/GenBank/DDBJ databases">
        <authorList>
            <person name="Kusuma A.B."/>
            <person name="Nouioui I."/>
            <person name="Goodfellow M."/>
        </authorList>
    </citation>
    <scope>NUCLEOTIDE SEQUENCE [LARGE SCALE GENOMIC DNA]</scope>
    <source>
        <strain evidence="1 2">DSM 41764</strain>
    </source>
</reference>
<keyword evidence="2" id="KW-1185">Reference proteome</keyword>
<evidence type="ECO:0000313" key="2">
    <source>
        <dbReference type="Proteomes" id="UP000638849"/>
    </source>
</evidence>
<organism evidence="1 2">
    <name type="scientific">Streptomyces javensis</name>
    <dbReference type="NCBI Taxonomy" id="114698"/>
    <lineage>
        <taxon>Bacteria</taxon>
        <taxon>Bacillati</taxon>
        <taxon>Actinomycetota</taxon>
        <taxon>Actinomycetes</taxon>
        <taxon>Kitasatosporales</taxon>
        <taxon>Streptomycetaceae</taxon>
        <taxon>Streptomyces</taxon>
        <taxon>Streptomyces violaceusniger group</taxon>
    </lineage>
</organism>
<feature type="non-terminal residue" evidence="1">
    <location>
        <position position="1"/>
    </location>
</feature>
<gene>
    <name evidence="1" type="ORF">JBF12_45140</name>
</gene>
<dbReference type="Gene3D" id="2.60.420.10">
    <property type="entry name" value="Maltose phosphorylase, domain 3"/>
    <property type="match status" value="1"/>
</dbReference>
<protein>
    <submittedName>
        <fullName evidence="1">Uncharacterized protein</fullName>
    </submittedName>
</protein>
<name>A0ABS0RTL8_9ACTN</name>
<dbReference type="RefSeq" id="WP_198282398.1">
    <property type="nucleotide sequence ID" value="NZ_JAEEAQ010001128.1"/>
</dbReference>
<accession>A0ABS0RTL8</accession>
<dbReference type="EMBL" id="JAEEAQ010001128">
    <property type="protein sequence ID" value="MBI0320017.1"/>
    <property type="molecule type" value="Genomic_DNA"/>
</dbReference>
<sequence length="70" mass="7451">RWSQGGDNGGDYTLTVSIPVNTTAQIWVPARRAADVTARGARLLRMADGCAVFAVGSGTHHFLTRGRPRG</sequence>
<proteinExistence type="predicted"/>
<dbReference type="Proteomes" id="UP000638849">
    <property type="component" value="Unassembled WGS sequence"/>
</dbReference>
<evidence type="ECO:0000313" key="1">
    <source>
        <dbReference type="EMBL" id="MBI0320017.1"/>
    </source>
</evidence>
<comment type="caution">
    <text evidence="1">The sequence shown here is derived from an EMBL/GenBank/DDBJ whole genome shotgun (WGS) entry which is preliminary data.</text>
</comment>